<feature type="region of interest" description="Disordered" evidence="5">
    <location>
        <begin position="660"/>
        <end position="680"/>
    </location>
</feature>
<dbReference type="GO" id="GO:0016020">
    <property type="term" value="C:membrane"/>
    <property type="evidence" value="ECO:0007669"/>
    <property type="project" value="UniProtKB-SubCell"/>
</dbReference>
<evidence type="ECO:0000313" key="8">
    <source>
        <dbReference type="Proteomes" id="UP001286313"/>
    </source>
</evidence>
<feature type="transmembrane region" description="Helical" evidence="6">
    <location>
        <begin position="496"/>
        <end position="513"/>
    </location>
</feature>
<evidence type="ECO:0000256" key="5">
    <source>
        <dbReference type="SAM" id="MobiDB-lite"/>
    </source>
</evidence>
<dbReference type="EMBL" id="JAWQEG010000271">
    <property type="protein sequence ID" value="KAK3892261.1"/>
    <property type="molecule type" value="Genomic_DNA"/>
</dbReference>
<comment type="subcellular location">
    <subcellularLocation>
        <location evidence="1">Membrane</location>
        <topology evidence="1">Multi-pass membrane protein</topology>
    </subcellularLocation>
</comment>
<dbReference type="AlphaFoldDB" id="A0AAE1GI65"/>
<organism evidence="7 8">
    <name type="scientific">Petrolisthes cinctipes</name>
    <name type="common">Flat porcelain crab</name>
    <dbReference type="NCBI Taxonomy" id="88211"/>
    <lineage>
        <taxon>Eukaryota</taxon>
        <taxon>Metazoa</taxon>
        <taxon>Ecdysozoa</taxon>
        <taxon>Arthropoda</taxon>
        <taxon>Crustacea</taxon>
        <taxon>Multicrustacea</taxon>
        <taxon>Malacostraca</taxon>
        <taxon>Eumalacostraca</taxon>
        <taxon>Eucarida</taxon>
        <taxon>Decapoda</taxon>
        <taxon>Pleocyemata</taxon>
        <taxon>Anomura</taxon>
        <taxon>Galatheoidea</taxon>
        <taxon>Porcellanidae</taxon>
        <taxon>Petrolisthes</taxon>
    </lineage>
</organism>
<dbReference type="InterPro" id="IPR005828">
    <property type="entry name" value="MFS_sugar_transport-like"/>
</dbReference>
<feature type="transmembrane region" description="Helical" evidence="6">
    <location>
        <begin position="316"/>
        <end position="338"/>
    </location>
</feature>
<feature type="transmembrane region" description="Helical" evidence="6">
    <location>
        <begin position="582"/>
        <end position="602"/>
    </location>
</feature>
<protein>
    <submittedName>
        <fullName evidence="7">Uncharacterized protein</fullName>
    </submittedName>
</protein>
<evidence type="ECO:0000256" key="4">
    <source>
        <dbReference type="ARBA" id="ARBA00023136"/>
    </source>
</evidence>
<dbReference type="Gene3D" id="1.20.1250.20">
    <property type="entry name" value="MFS general substrate transporter like domains"/>
    <property type="match status" value="1"/>
</dbReference>
<feature type="transmembrane region" description="Helical" evidence="6">
    <location>
        <begin position="344"/>
        <end position="362"/>
    </location>
</feature>
<gene>
    <name evidence="7" type="ORF">Pcinc_003882</name>
</gene>
<dbReference type="GO" id="GO:0022857">
    <property type="term" value="F:transmembrane transporter activity"/>
    <property type="evidence" value="ECO:0007669"/>
    <property type="project" value="InterPro"/>
</dbReference>
<proteinExistence type="predicted"/>
<dbReference type="Proteomes" id="UP001286313">
    <property type="component" value="Unassembled WGS sequence"/>
</dbReference>
<name>A0AAE1GI65_PETCI</name>
<feature type="transmembrane region" description="Helical" evidence="6">
    <location>
        <begin position="400"/>
        <end position="419"/>
    </location>
</feature>
<feature type="region of interest" description="Disordered" evidence="5">
    <location>
        <begin position="65"/>
        <end position="141"/>
    </location>
</feature>
<keyword evidence="8" id="KW-1185">Reference proteome</keyword>
<comment type="caution">
    <text evidence="7">The sequence shown here is derived from an EMBL/GenBank/DDBJ whole genome shotgun (WGS) entry which is preliminary data.</text>
</comment>
<feature type="transmembrane region" description="Helical" evidence="6">
    <location>
        <begin position="555"/>
        <end position="576"/>
    </location>
</feature>
<feature type="compositionally biased region" description="Basic and acidic residues" evidence="5">
    <location>
        <begin position="25"/>
        <end position="36"/>
    </location>
</feature>
<evidence type="ECO:0000256" key="1">
    <source>
        <dbReference type="ARBA" id="ARBA00004141"/>
    </source>
</evidence>
<dbReference type="InterPro" id="IPR036259">
    <property type="entry name" value="MFS_trans_sf"/>
</dbReference>
<feature type="compositionally biased region" description="Basic and acidic residues" evidence="5">
    <location>
        <begin position="80"/>
        <end position="103"/>
    </location>
</feature>
<keyword evidence="2 6" id="KW-0812">Transmembrane</keyword>
<evidence type="ECO:0000313" key="7">
    <source>
        <dbReference type="EMBL" id="KAK3892261.1"/>
    </source>
</evidence>
<dbReference type="InterPro" id="IPR005829">
    <property type="entry name" value="Sugar_transporter_CS"/>
</dbReference>
<evidence type="ECO:0000256" key="2">
    <source>
        <dbReference type="ARBA" id="ARBA00022692"/>
    </source>
</evidence>
<dbReference type="Pfam" id="PF00083">
    <property type="entry name" value="Sugar_tr"/>
    <property type="match status" value="1"/>
</dbReference>
<feature type="compositionally biased region" description="Basic and acidic residues" evidence="5">
    <location>
        <begin position="110"/>
        <end position="141"/>
    </location>
</feature>
<keyword evidence="3 6" id="KW-1133">Transmembrane helix</keyword>
<evidence type="ECO:0000256" key="6">
    <source>
        <dbReference type="SAM" id="Phobius"/>
    </source>
</evidence>
<sequence length="680" mass="76446">MIPVMTVRDEIIDQGVKEEEEEEEVDKREPNGKEQPPRSNAEQIPTIDGRETVVGEWTEAMVRKEKVEGRKGEAGIGMGETERGIGETKGGKGETERGMREAGRGMGETKGGKGETERGMGETKGGKGEAERREGEGGETKEDLSTFEDLLQAVIGQGGRWNYLLFFICSYGTLLTALQTMSYQVLGATPDYWCHVDQLLEANWTTQQILHFAIPFNNKTRKHEGCQMYDYNYTTAVAMGYDEAMVTLTPNRPLLVPCQHRDYDLSVYKSITTEWDLVCERRAMYSTTQAATQIGKLAGFFLLGYIMDMYGRRRTVLVCSFLYILTAFGMCFSINIWFFIILKVFVTSTEAGVCLGLFITQIETCISKDRSMYATMNTLPWTVGYMLIPGIAYWVRYWKWLQAALSLPCLVLIANYWLLPESPRWLVLQGRYDEALKLLKQAANMNGNVPPSDGTILTAMHTIYKKEPSTKTHTGLVKILCNYVAILRLKKLRIRALIIFGCWFTCALVYYGVSLNATNLSTDVYLYLFLGGLLEVPCYVLLWPAIEFFGRVKSLAGLFFMCGVSILIVACIIFFLPEAPVWIATLLSLLASLLAGVVSFLLPETRGQNMPETSDFDQDKGCGRDNKAFFIETTTTTTTHRQNIDANGTKMVRDAVNIESGKKMEHKQENGTTEMEDTKL</sequence>
<dbReference type="SUPFAM" id="SSF103473">
    <property type="entry name" value="MFS general substrate transporter"/>
    <property type="match status" value="1"/>
</dbReference>
<reference evidence="7" key="1">
    <citation type="submission" date="2023-10" db="EMBL/GenBank/DDBJ databases">
        <title>Genome assemblies of two species of porcelain crab, Petrolisthes cinctipes and Petrolisthes manimaculis (Anomura: Porcellanidae).</title>
        <authorList>
            <person name="Angst P."/>
        </authorList>
    </citation>
    <scope>NUCLEOTIDE SEQUENCE</scope>
    <source>
        <strain evidence="7">PB745_01</strain>
        <tissue evidence="7">Gill</tissue>
    </source>
</reference>
<feature type="transmembrane region" description="Helical" evidence="6">
    <location>
        <begin position="374"/>
        <end position="394"/>
    </location>
</feature>
<evidence type="ECO:0000256" key="3">
    <source>
        <dbReference type="ARBA" id="ARBA00022989"/>
    </source>
</evidence>
<feature type="region of interest" description="Disordered" evidence="5">
    <location>
        <begin position="1"/>
        <end position="53"/>
    </location>
</feature>
<feature type="compositionally biased region" description="Basic and acidic residues" evidence="5">
    <location>
        <begin position="660"/>
        <end position="669"/>
    </location>
</feature>
<feature type="transmembrane region" description="Helical" evidence="6">
    <location>
        <begin position="525"/>
        <end position="543"/>
    </location>
</feature>
<keyword evidence="4 6" id="KW-0472">Membrane</keyword>
<accession>A0AAE1GI65</accession>
<dbReference type="PROSITE" id="PS00216">
    <property type="entry name" value="SUGAR_TRANSPORT_1"/>
    <property type="match status" value="1"/>
</dbReference>
<dbReference type="PANTHER" id="PTHR24064">
    <property type="entry name" value="SOLUTE CARRIER FAMILY 22 MEMBER"/>
    <property type="match status" value="1"/>
</dbReference>
<feature type="compositionally biased region" description="Basic and acidic residues" evidence="5">
    <location>
        <begin position="7"/>
        <end position="17"/>
    </location>
</feature>